<proteinExistence type="predicted"/>
<dbReference type="AlphaFoldDB" id="A0A6M3LTU2"/>
<protein>
    <recommendedName>
        <fullName evidence="1">Spore protein YkvP/CgeB glycosyl transferase-like domain-containing protein</fullName>
    </recommendedName>
</protein>
<name>A0A6M3LTU2_9ZZZZ</name>
<feature type="domain" description="Spore protein YkvP/CgeB glycosyl transferase-like" evidence="1">
    <location>
        <begin position="154"/>
        <end position="265"/>
    </location>
</feature>
<dbReference type="Pfam" id="PF13524">
    <property type="entry name" value="Glyco_trans_1_2"/>
    <property type="match status" value="1"/>
</dbReference>
<reference evidence="2" key="1">
    <citation type="submission" date="2020-03" db="EMBL/GenBank/DDBJ databases">
        <title>The deep terrestrial virosphere.</title>
        <authorList>
            <person name="Holmfeldt K."/>
            <person name="Nilsson E."/>
            <person name="Simone D."/>
            <person name="Lopez-Fernandez M."/>
            <person name="Wu X."/>
            <person name="de Brujin I."/>
            <person name="Lundin D."/>
            <person name="Andersson A."/>
            <person name="Bertilsson S."/>
            <person name="Dopson M."/>
        </authorList>
    </citation>
    <scope>NUCLEOTIDE SEQUENCE</scope>
    <source>
        <strain evidence="2">MM171A01625</strain>
    </source>
</reference>
<evidence type="ECO:0000259" key="1">
    <source>
        <dbReference type="Pfam" id="PF13524"/>
    </source>
</evidence>
<evidence type="ECO:0000313" key="2">
    <source>
        <dbReference type="EMBL" id="QJA98710.1"/>
    </source>
</evidence>
<accession>A0A6M3LTU2</accession>
<organism evidence="2">
    <name type="scientific">viral metagenome</name>
    <dbReference type="NCBI Taxonomy" id="1070528"/>
    <lineage>
        <taxon>unclassified sequences</taxon>
        <taxon>metagenomes</taxon>
        <taxon>organismal metagenomes</taxon>
    </lineage>
</organism>
<dbReference type="EMBL" id="MT143602">
    <property type="protein sequence ID" value="QJA98710.1"/>
    <property type="molecule type" value="Genomic_DNA"/>
</dbReference>
<dbReference type="InterPro" id="IPR055259">
    <property type="entry name" value="YkvP/CgeB_Glyco_trans-like"/>
</dbReference>
<sequence>MDIVFCRTRHKYDSYTDFWTLVELSQFETCYVDEIDISKPRVYIVCPMNGEYDPHLNNQVGKPHNAHLIHWCLERPSGSGGIYYYSKSNRDRIYKRILDDVWVSDRAMAAETMLHFVICGSDYGLGEPDKNKIYDLCHMSYATDRRQRVYNQFDPKVIGPNRWPWDTNPSRDYVLRHSRFALNIHQDQYPFQEPLRWALFAAYGLPMLTEEIKDAYPWHEDVCIFHPYDGIHGRLHQMLDEDYTRWWEMGLRAREMMCEEYNFRKMVLAGVKESMWPCKTELTL</sequence>
<gene>
    <name evidence="2" type="ORF">MM171A01625_0008</name>
</gene>